<dbReference type="EMBL" id="UINC01106366">
    <property type="protein sequence ID" value="SVC70978.1"/>
    <property type="molecule type" value="Genomic_DNA"/>
</dbReference>
<organism evidence="1">
    <name type="scientific">marine metagenome</name>
    <dbReference type="NCBI Taxonomy" id="408172"/>
    <lineage>
        <taxon>unclassified sequences</taxon>
        <taxon>metagenomes</taxon>
        <taxon>ecological metagenomes</taxon>
    </lineage>
</organism>
<reference evidence="1" key="1">
    <citation type="submission" date="2018-05" db="EMBL/GenBank/DDBJ databases">
        <authorList>
            <person name="Lanie J.A."/>
            <person name="Ng W.-L."/>
            <person name="Kazmierczak K.M."/>
            <person name="Andrzejewski T.M."/>
            <person name="Davidsen T.M."/>
            <person name="Wayne K.J."/>
            <person name="Tettelin H."/>
            <person name="Glass J.I."/>
            <person name="Rusch D."/>
            <person name="Podicherti R."/>
            <person name="Tsui H.-C.T."/>
            <person name="Winkler M.E."/>
        </authorList>
    </citation>
    <scope>NUCLEOTIDE SEQUENCE</scope>
</reference>
<proteinExistence type="predicted"/>
<gene>
    <name evidence="1" type="ORF">METZ01_LOCUS323832</name>
</gene>
<name>A0A382PE30_9ZZZZ</name>
<accession>A0A382PE30</accession>
<sequence length="120" mass="13994">ALVYLNKDSATNFLPKNFIDYFSASVENANDKNRLILRFNSPSVHYVSKNKKQLKVKVNWKYDPTSSYYEWAFYPTLWRDGDSHELVLNENLGRDIESIDLTYSASGEQSEEVFREIVLS</sequence>
<feature type="non-terminal residue" evidence="1">
    <location>
        <position position="1"/>
    </location>
</feature>
<protein>
    <submittedName>
        <fullName evidence="1">Uncharacterized protein</fullName>
    </submittedName>
</protein>
<evidence type="ECO:0000313" key="1">
    <source>
        <dbReference type="EMBL" id="SVC70978.1"/>
    </source>
</evidence>
<dbReference type="AlphaFoldDB" id="A0A382PE30"/>